<evidence type="ECO:0000256" key="8">
    <source>
        <dbReference type="ARBA" id="ARBA00023295"/>
    </source>
</evidence>
<dbReference type="InterPro" id="IPR045053">
    <property type="entry name" value="MAN-like"/>
</dbReference>
<accession>A0A2G8SCU3</accession>
<comment type="caution">
    <text evidence="13">The sequence shown here is derived from an EMBL/GenBank/DDBJ whole genome shotgun (WGS) entry which is preliminary data.</text>
</comment>
<evidence type="ECO:0000256" key="7">
    <source>
        <dbReference type="ARBA" id="ARBA00022801"/>
    </source>
</evidence>
<keyword evidence="10" id="KW-1133">Transmembrane helix</keyword>
<evidence type="ECO:0000256" key="3">
    <source>
        <dbReference type="ARBA" id="ARBA00005641"/>
    </source>
</evidence>
<evidence type="ECO:0000256" key="6">
    <source>
        <dbReference type="ARBA" id="ARBA00022729"/>
    </source>
</evidence>
<keyword evidence="14" id="KW-1185">Reference proteome</keyword>
<protein>
    <recommendedName>
        <fullName evidence="4">mannan endo-1,4-beta-mannosidase</fullName>
        <ecNumber evidence="4">3.2.1.78</ecNumber>
    </recommendedName>
</protein>
<feature type="chain" id="PRO_5013755418" description="mannan endo-1,4-beta-mannosidase" evidence="11">
    <location>
        <begin position="21"/>
        <end position="448"/>
    </location>
</feature>
<evidence type="ECO:0000313" key="13">
    <source>
        <dbReference type="EMBL" id="PIL31595.1"/>
    </source>
</evidence>
<feature type="domain" description="Glycoside hydrolase family 5" evidence="12">
    <location>
        <begin position="46"/>
        <end position="380"/>
    </location>
</feature>
<dbReference type="PANTHER" id="PTHR31451:SF39">
    <property type="entry name" value="MANNAN ENDO-1,4-BETA-MANNOSIDASE 1"/>
    <property type="match status" value="1"/>
</dbReference>
<dbReference type="Gene3D" id="3.20.20.80">
    <property type="entry name" value="Glycosidases"/>
    <property type="match status" value="1"/>
</dbReference>
<keyword evidence="10" id="KW-0472">Membrane</keyword>
<evidence type="ECO:0000256" key="9">
    <source>
        <dbReference type="RuleBase" id="RU361153"/>
    </source>
</evidence>
<comment type="subcellular location">
    <subcellularLocation>
        <location evidence="2">Secreted</location>
    </subcellularLocation>
</comment>
<dbReference type="EMBL" id="AYKW01000012">
    <property type="protein sequence ID" value="PIL31595.1"/>
    <property type="molecule type" value="Genomic_DNA"/>
</dbReference>
<keyword evidence="7 9" id="KW-0378">Hydrolase</keyword>
<keyword evidence="8 9" id="KW-0326">Glycosidase</keyword>
<dbReference type="InterPro" id="IPR017853">
    <property type="entry name" value="GH"/>
</dbReference>
<keyword evidence="10" id="KW-0812">Transmembrane</keyword>
<dbReference type="GO" id="GO:0005576">
    <property type="term" value="C:extracellular region"/>
    <property type="evidence" value="ECO:0007669"/>
    <property type="project" value="UniProtKB-SubCell"/>
</dbReference>
<evidence type="ECO:0000259" key="12">
    <source>
        <dbReference type="Pfam" id="PF00150"/>
    </source>
</evidence>
<evidence type="ECO:0000256" key="4">
    <source>
        <dbReference type="ARBA" id="ARBA00012706"/>
    </source>
</evidence>
<evidence type="ECO:0000256" key="5">
    <source>
        <dbReference type="ARBA" id="ARBA00022525"/>
    </source>
</evidence>
<sequence>MRPVLLVGALSLWTASLSCGAASSPSTTRQVLPGFVTTNGRQFELDGQPFVFIGANSYWLPLLTSQADVDATFQSMKEAGVKVLRTWGFNAINETELEGALETSLTYYQVWNSSQWILNEGPQGLQRLDNVIASAATHDIKVIVAFTNNWVGYGGSDLYVNWIAGAGQPHDVFFTDRRIIASYQSYVETIVERYKNSSAIFAWELMNEARCLSDTLPAGPACVPGSNTLRTWYEQQSNFVRSLDPNHLITTGGEGHFFWKHPLKYWFNHTLVAYGSVTRLPLIVERAAGEDFNRDMLLPNIDFGTYASPLSPILVCLVGLPMMFVLSYFRYDRYSELDYPGSNFTIEQWGLEWIDQHIHAANKANKPVILEEFGVGGLQNKTTIYPTIMPWQWGQLGLTEDGGNRVIKYADAIVDGASPNDGNTFYPNQTNVWDVFTRAAKIQNGRSG</sequence>
<dbReference type="SUPFAM" id="SSF51445">
    <property type="entry name" value="(Trans)glycosidases"/>
    <property type="match status" value="1"/>
</dbReference>
<evidence type="ECO:0000256" key="2">
    <source>
        <dbReference type="ARBA" id="ARBA00004613"/>
    </source>
</evidence>
<gene>
    <name evidence="13" type="ORF">GSI_06297</name>
</gene>
<feature type="signal peptide" evidence="11">
    <location>
        <begin position="1"/>
        <end position="20"/>
    </location>
</feature>
<reference evidence="13 14" key="1">
    <citation type="journal article" date="2015" name="Sci. Rep.">
        <title>Chromosome-level genome map provides insights into diverse defense mechanisms in the medicinal fungus Ganoderma sinense.</title>
        <authorList>
            <person name="Zhu Y."/>
            <person name="Xu J."/>
            <person name="Sun C."/>
            <person name="Zhou S."/>
            <person name="Xu H."/>
            <person name="Nelson D.R."/>
            <person name="Qian J."/>
            <person name="Song J."/>
            <person name="Luo H."/>
            <person name="Xiang L."/>
            <person name="Li Y."/>
            <person name="Xu Z."/>
            <person name="Ji A."/>
            <person name="Wang L."/>
            <person name="Lu S."/>
            <person name="Hayward A."/>
            <person name="Sun W."/>
            <person name="Li X."/>
            <person name="Schwartz D.C."/>
            <person name="Wang Y."/>
            <person name="Chen S."/>
        </authorList>
    </citation>
    <scope>NUCLEOTIDE SEQUENCE [LARGE SCALE GENOMIC DNA]</scope>
    <source>
        <strain evidence="13 14">ZZ0214-1</strain>
    </source>
</reference>
<feature type="transmembrane region" description="Helical" evidence="10">
    <location>
        <begin position="310"/>
        <end position="329"/>
    </location>
</feature>
<dbReference type="PANTHER" id="PTHR31451">
    <property type="match status" value="1"/>
</dbReference>
<comment type="catalytic activity">
    <reaction evidence="1">
        <text>Random hydrolysis of (1-&gt;4)-beta-D-mannosidic linkages in mannans, galactomannans and glucomannans.</text>
        <dbReference type="EC" id="3.2.1.78"/>
    </reaction>
</comment>
<dbReference type="GO" id="GO:0046355">
    <property type="term" value="P:mannan catabolic process"/>
    <property type="evidence" value="ECO:0007669"/>
    <property type="project" value="UniProtKB-ARBA"/>
</dbReference>
<keyword evidence="5" id="KW-0964">Secreted</keyword>
<proteinExistence type="inferred from homology"/>
<evidence type="ECO:0000256" key="10">
    <source>
        <dbReference type="SAM" id="Phobius"/>
    </source>
</evidence>
<dbReference type="GO" id="GO:0016985">
    <property type="term" value="F:mannan endo-1,4-beta-mannosidase activity"/>
    <property type="evidence" value="ECO:0007669"/>
    <property type="project" value="UniProtKB-EC"/>
</dbReference>
<evidence type="ECO:0000313" key="14">
    <source>
        <dbReference type="Proteomes" id="UP000230002"/>
    </source>
</evidence>
<dbReference type="Pfam" id="PF00150">
    <property type="entry name" value="Cellulase"/>
    <property type="match status" value="1"/>
</dbReference>
<evidence type="ECO:0000256" key="11">
    <source>
        <dbReference type="SAM" id="SignalP"/>
    </source>
</evidence>
<dbReference type="OrthoDB" id="406631at2759"/>
<dbReference type="PROSITE" id="PS51257">
    <property type="entry name" value="PROKAR_LIPOPROTEIN"/>
    <property type="match status" value="1"/>
</dbReference>
<dbReference type="Proteomes" id="UP000230002">
    <property type="component" value="Unassembled WGS sequence"/>
</dbReference>
<dbReference type="AlphaFoldDB" id="A0A2G8SCU3"/>
<name>A0A2G8SCU3_9APHY</name>
<organism evidence="13 14">
    <name type="scientific">Ganoderma sinense ZZ0214-1</name>
    <dbReference type="NCBI Taxonomy" id="1077348"/>
    <lineage>
        <taxon>Eukaryota</taxon>
        <taxon>Fungi</taxon>
        <taxon>Dikarya</taxon>
        <taxon>Basidiomycota</taxon>
        <taxon>Agaricomycotina</taxon>
        <taxon>Agaricomycetes</taxon>
        <taxon>Polyporales</taxon>
        <taxon>Polyporaceae</taxon>
        <taxon>Ganoderma</taxon>
    </lineage>
</organism>
<keyword evidence="6 11" id="KW-0732">Signal</keyword>
<comment type="similarity">
    <text evidence="3 9">Belongs to the glycosyl hydrolase 5 (cellulase A) family.</text>
</comment>
<evidence type="ECO:0000256" key="1">
    <source>
        <dbReference type="ARBA" id="ARBA00001678"/>
    </source>
</evidence>
<dbReference type="InterPro" id="IPR001547">
    <property type="entry name" value="Glyco_hydro_5"/>
</dbReference>
<dbReference type="EC" id="3.2.1.78" evidence="4"/>
<dbReference type="STRING" id="1077348.A0A2G8SCU3"/>